<dbReference type="PANTHER" id="PTHR47403:SF6">
    <property type="entry name" value="N-ACETYLTRANSFERASE DOMAIN-CONTAINING PROTEIN"/>
    <property type="match status" value="1"/>
</dbReference>
<evidence type="ECO:0000313" key="1">
    <source>
        <dbReference type="EMBL" id="VDI46701.1"/>
    </source>
</evidence>
<dbReference type="PANTHER" id="PTHR47403">
    <property type="entry name" value="LOC100145250 PROTEIN"/>
    <property type="match status" value="1"/>
</dbReference>
<dbReference type="EMBL" id="UYJE01006529">
    <property type="protein sequence ID" value="VDI46701.1"/>
    <property type="molecule type" value="Genomic_DNA"/>
</dbReference>
<accession>A0A8B6FAU0</accession>
<dbReference type="AlphaFoldDB" id="A0A8B6FAU0"/>
<name>A0A8B6FAU0_MYTGA</name>
<dbReference type="Proteomes" id="UP000596742">
    <property type="component" value="Unassembled WGS sequence"/>
</dbReference>
<dbReference type="InterPro" id="IPR016186">
    <property type="entry name" value="C-type_lectin-like/link_sf"/>
</dbReference>
<reference evidence="1" key="1">
    <citation type="submission" date="2018-11" db="EMBL/GenBank/DDBJ databases">
        <authorList>
            <person name="Alioto T."/>
            <person name="Alioto T."/>
        </authorList>
    </citation>
    <scope>NUCLEOTIDE SEQUENCE</scope>
</reference>
<organism evidence="1 2">
    <name type="scientific">Mytilus galloprovincialis</name>
    <name type="common">Mediterranean mussel</name>
    <dbReference type="NCBI Taxonomy" id="29158"/>
    <lineage>
        <taxon>Eukaryota</taxon>
        <taxon>Metazoa</taxon>
        <taxon>Spiralia</taxon>
        <taxon>Lophotrochozoa</taxon>
        <taxon>Mollusca</taxon>
        <taxon>Bivalvia</taxon>
        <taxon>Autobranchia</taxon>
        <taxon>Pteriomorphia</taxon>
        <taxon>Mytilida</taxon>
        <taxon>Mytiloidea</taxon>
        <taxon>Mytilidae</taxon>
        <taxon>Mytilinae</taxon>
        <taxon>Mytilus</taxon>
    </lineage>
</organism>
<dbReference type="Gene3D" id="3.10.100.10">
    <property type="entry name" value="Mannose-Binding Protein A, subunit A"/>
    <property type="match status" value="1"/>
</dbReference>
<proteinExistence type="predicted"/>
<comment type="caution">
    <text evidence="1">The sequence shown here is derived from an EMBL/GenBank/DDBJ whole genome shotgun (WGS) entry which is preliminary data.</text>
</comment>
<gene>
    <name evidence="1" type="ORF">MGAL_10B048007</name>
</gene>
<dbReference type="SUPFAM" id="SSF56436">
    <property type="entry name" value="C-type lectin-like"/>
    <property type="match status" value="1"/>
</dbReference>
<dbReference type="InterPro" id="IPR016187">
    <property type="entry name" value="CTDL_fold"/>
</dbReference>
<sequence length="272" mass="30548">MFEFCLAKLNICNLINTKDRKITPSSSTLKIETAPSSMACSIMCCYLESCCYASYDNKTTQCILDESCCPQSELTGDALMMKKSTGSLQCQNGWLKNENNCYFFSNDAMNWNDSKISLSSNVEMSNRSIKIVRVTKDDYDKVCAITPPGQIYSGTDYLPDYFHMLLDMPNVEAYAAVVDGKFASFSLSYVVDNGRTVVTRAGRTNKDYAGMGLFDMLLKNTTMNRNYDKIAVTGGAHVKAIFDQIKDGKKRENSYDGIQILYYISRSTEKYT</sequence>
<protein>
    <submittedName>
        <fullName evidence="1">Uncharacterized protein</fullName>
    </submittedName>
</protein>
<keyword evidence="2" id="KW-1185">Reference proteome</keyword>
<dbReference type="OrthoDB" id="6151923at2759"/>
<evidence type="ECO:0000313" key="2">
    <source>
        <dbReference type="Proteomes" id="UP000596742"/>
    </source>
</evidence>